<organism evidence="4 5">
    <name type="scientific">Candidatus Komeilibacteria bacterium RIFCSPLOWO2_02_FULL_48_11</name>
    <dbReference type="NCBI Taxonomy" id="1798553"/>
    <lineage>
        <taxon>Bacteria</taxon>
        <taxon>Candidatus Komeiliibacteriota</taxon>
    </lineage>
</organism>
<evidence type="ECO:0000256" key="1">
    <source>
        <dbReference type="ARBA" id="ARBA00006525"/>
    </source>
</evidence>
<proteinExistence type="inferred from homology"/>
<dbReference type="InterPro" id="IPR057666">
    <property type="entry name" value="DrpA_SLOG"/>
</dbReference>
<dbReference type="GO" id="GO:0009294">
    <property type="term" value="P:DNA-mediated transformation"/>
    <property type="evidence" value="ECO:0007669"/>
    <property type="project" value="InterPro"/>
</dbReference>
<comment type="similarity">
    <text evidence="1">Belongs to the DprA/Smf family.</text>
</comment>
<feature type="domain" description="DprA winged helix" evidence="3">
    <location>
        <begin position="302"/>
        <end position="358"/>
    </location>
</feature>
<evidence type="ECO:0000259" key="2">
    <source>
        <dbReference type="Pfam" id="PF02481"/>
    </source>
</evidence>
<dbReference type="Pfam" id="PF02481">
    <property type="entry name" value="DNA_processg_A"/>
    <property type="match status" value="1"/>
</dbReference>
<dbReference type="PANTHER" id="PTHR43022">
    <property type="entry name" value="PROTEIN SMF"/>
    <property type="match status" value="1"/>
</dbReference>
<dbReference type="SUPFAM" id="SSF102405">
    <property type="entry name" value="MCP/YpsA-like"/>
    <property type="match status" value="1"/>
</dbReference>
<evidence type="ECO:0000313" key="5">
    <source>
        <dbReference type="Proteomes" id="UP000178109"/>
    </source>
</evidence>
<dbReference type="InterPro" id="IPR003488">
    <property type="entry name" value="DprA"/>
</dbReference>
<dbReference type="EMBL" id="MHKO01000057">
    <property type="protein sequence ID" value="OGY90946.1"/>
    <property type="molecule type" value="Genomic_DNA"/>
</dbReference>
<dbReference type="Gene3D" id="1.10.10.10">
    <property type="entry name" value="Winged helix-like DNA-binding domain superfamily/Winged helix DNA-binding domain"/>
    <property type="match status" value="1"/>
</dbReference>
<dbReference type="PANTHER" id="PTHR43022:SF1">
    <property type="entry name" value="PROTEIN SMF"/>
    <property type="match status" value="1"/>
</dbReference>
<dbReference type="NCBIfam" id="TIGR00732">
    <property type="entry name" value="dprA"/>
    <property type="match status" value="1"/>
</dbReference>
<dbReference type="Gene3D" id="3.40.50.450">
    <property type="match status" value="1"/>
</dbReference>
<reference evidence="4 5" key="1">
    <citation type="journal article" date="2016" name="Nat. Commun.">
        <title>Thousands of microbial genomes shed light on interconnected biogeochemical processes in an aquifer system.</title>
        <authorList>
            <person name="Anantharaman K."/>
            <person name="Brown C.T."/>
            <person name="Hug L.A."/>
            <person name="Sharon I."/>
            <person name="Castelle C.J."/>
            <person name="Probst A.J."/>
            <person name="Thomas B.C."/>
            <person name="Singh A."/>
            <person name="Wilkins M.J."/>
            <person name="Karaoz U."/>
            <person name="Brodie E.L."/>
            <person name="Williams K.H."/>
            <person name="Hubbard S.S."/>
            <person name="Banfield J.F."/>
        </authorList>
    </citation>
    <scope>NUCLEOTIDE SEQUENCE [LARGE SCALE GENOMIC DNA]</scope>
</reference>
<evidence type="ECO:0000313" key="4">
    <source>
        <dbReference type="EMBL" id="OGY90946.1"/>
    </source>
</evidence>
<name>A0A1G2BQ54_9BACT</name>
<comment type="caution">
    <text evidence="4">The sequence shown here is derived from an EMBL/GenBank/DDBJ whole genome shotgun (WGS) entry which is preliminary data.</text>
</comment>
<gene>
    <name evidence="4" type="ORF">A3H70_03600</name>
</gene>
<dbReference type="Proteomes" id="UP000178109">
    <property type="component" value="Unassembled WGS sequence"/>
</dbReference>
<dbReference type="Pfam" id="PF17782">
    <property type="entry name" value="WHD_DprA"/>
    <property type="match status" value="1"/>
</dbReference>
<feature type="domain" description="Smf/DprA SLOG" evidence="2">
    <location>
        <begin position="80"/>
        <end position="291"/>
    </location>
</feature>
<protein>
    <submittedName>
        <fullName evidence="4">DNA protecting protein DprA</fullName>
    </submittedName>
</protein>
<dbReference type="AlphaFoldDB" id="A0A1G2BQ54"/>
<sequence>MSNQQLKYWVGFSQITSIGPNRFQKLLKGFPSMEQAWNAPLWQMGQAGLEEHVIAEIVRRRQEVNLDDEMAKLEKENVRVITILDENYPKLLKEIYSPPQLLFYRGQLPSDDEFLLAIVGTRKPSSYGQHVTKTLARELAQSGLTIISGLALGIDSLAHGAALEGNGKTLAVLGCGLERANVYPASNRYLGEKIAAQGGCLISEHPLGTPPLKHHFPRRNRIISGISLGTLVVEAPLKSGALLTAQLALEQNREVFAVPGNITSAYSAGANNLIKMGARLVQSAQDVLETLNLQKATEYLAASAIVPESEEEVKILPLLKNEPIHVDELARACGLPIQIINATLTLMEMKGKVRHMGGMMYVIGR</sequence>
<accession>A0A1G2BQ54</accession>
<dbReference type="STRING" id="1798553.A3H70_03600"/>
<dbReference type="InterPro" id="IPR041614">
    <property type="entry name" value="DprA_WH"/>
</dbReference>
<evidence type="ECO:0000259" key="3">
    <source>
        <dbReference type="Pfam" id="PF17782"/>
    </source>
</evidence>
<dbReference type="InterPro" id="IPR036388">
    <property type="entry name" value="WH-like_DNA-bd_sf"/>
</dbReference>